<dbReference type="EMBL" id="PVTJ01000001">
    <property type="protein sequence ID" value="PRY62553.1"/>
    <property type="molecule type" value="Genomic_DNA"/>
</dbReference>
<gene>
    <name evidence="1" type="ORF">B0I28_101887</name>
</gene>
<evidence type="ECO:0000313" key="1">
    <source>
        <dbReference type="EMBL" id="PRY62553.1"/>
    </source>
</evidence>
<dbReference type="Proteomes" id="UP000238176">
    <property type="component" value="Unassembled WGS sequence"/>
</dbReference>
<comment type="caution">
    <text evidence="1">The sequence shown here is derived from an EMBL/GenBank/DDBJ whole genome shotgun (WGS) entry which is preliminary data.</text>
</comment>
<reference evidence="1 2" key="1">
    <citation type="submission" date="2018-03" db="EMBL/GenBank/DDBJ databases">
        <title>Genomic Encyclopedia of Type Strains, Phase III (KMG-III): the genomes of soil and plant-associated and newly described type strains.</title>
        <authorList>
            <person name="Whitman W."/>
        </authorList>
    </citation>
    <scope>NUCLEOTIDE SEQUENCE [LARGE SCALE GENOMIC DNA]</scope>
    <source>
        <strain evidence="1 2">CGMCC 4.7067</strain>
    </source>
</reference>
<dbReference type="AlphaFoldDB" id="A0A2T0UX97"/>
<name>A0A2T0UX97_9ACTN</name>
<keyword evidence="2" id="KW-1185">Reference proteome</keyword>
<organism evidence="1 2">
    <name type="scientific">Glycomyces artemisiae</name>
    <dbReference type="NCBI Taxonomy" id="1076443"/>
    <lineage>
        <taxon>Bacteria</taxon>
        <taxon>Bacillati</taxon>
        <taxon>Actinomycetota</taxon>
        <taxon>Actinomycetes</taxon>
        <taxon>Glycomycetales</taxon>
        <taxon>Glycomycetaceae</taxon>
        <taxon>Glycomyces</taxon>
    </lineage>
</organism>
<sequence>MRQDLKTSVEELETALLEHLAPRMPDGIVLFGVEMTNTMFVFGTWVEGLESVRDIEALSYAFRSDVEKYTNSEGYTNLVVWVVVAEMKVRFDLYFEDPERNAAALRQYD</sequence>
<evidence type="ECO:0000313" key="2">
    <source>
        <dbReference type="Proteomes" id="UP000238176"/>
    </source>
</evidence>
<accession>A0A2T0UX97</accession>
<protein>
    <submittedName>
        <fullName evidence="1">Uncharacterized protein</fullName>
    </submittedName>
</protein>
<proteinExistence type="predicted"/>